<dbReference type="Proteomes" id="UP001205531">
    <property type="component" value="Unassembled WGS sequence"/>
</dbReference>
<name>A0AAW5IP91_9BACT</name>
<organism evidence="1 2">
    <name type="scientific">Segatella copri</name>
    <dbReference type="NCBI Taxonomy" id="165179"/>
    <lineage>
        <taxon>Bacteria</taxon>
        <taxon>Pseudomonadati</taxon>
        <taxon>Bacteroidota</taxon>
        <taxon>Bacteroidia</taxon>
        <taxon>Bacteroidales</taxon>
        <taxon>Prevotellaceae</taxon>
        <taxon>Segatella</taxon>
    </lineage>
</organism>
<dbReference type="EMBL" id="JANDWZ010000029">
    <property type="protein sequence ID" value="MCP9565239.1"/>
    <property type="molecule type" value="Genomic_DNA"/>
</dbReference>
<sequence length="80" mass="8924">MIDSLGIGKVIYTLLGDFKTYPLVADNNAKYPFIVYKRNNVISSTCKDGSYEDTVDIGITIVTMKYAEGIEIANKVREIL</sequence>
<reference evidence="1" key="1">
    <citation type="submission" date="2022-07" db="EMBL/GenBank/DDBJ databases">
        <title>Prevotella copri.</title>
        <authorList>
            <person name="Yang C."/>
        </authorList>
    </citation>
    <scope>NUCLEOTIDE SEQUENCE</scope>
    <source>
        <strain evidence="1">HF2107</strain>
    </source>
</reference>
<accession>A0AAW5IP91</accession>
<evidence type="ECO:0000313" key="2">
    <source>
        <dbReference type="Proteomes" id="UP001205531"/>
    </source>
</evidence>
<protein>
    <submittedName>
        <fullName evidence="1">Uncharacterized protein</fullName>
    </submittedName>
</protein>
<proteinExistence type="predicted"/>
<evidence type="ECO:0000313" key="1">
    <source>
        <dbReference type="EMBL" id="MCP9565239.1"/>
    </source>
</evidence>
<gene>
    <name evidence="1" type="ORF">NNC64_11865</name>
</gene>
<dbReference type="RefSeq" id="WP_254953297.1">
    <property type="nucleotide sequence ID" value="NZ_JANDWY010000025.1"/>
</dbReference>
<dbReference type="AlphaFoldDB" id="A0AAW5IP91"/>
<comment type="caution">
    <text evidence="1">The sequence shown here is derived from an EMBL/GenBank/DDBJ whole genome shotgun (WGS) entry which is preliminary data.</text>
</comment>